<reference evidence="2 3" key="1">
    <citation type="journal article" date="2020" name="Int. J. Syst. Evol. Microbiol.">
        <title>Tenacibaculum piscium sp. nov., isolated from skin ulcers of sea-farmed fish, and description of Tenacibaculum finnmarkense sp. nov. with subdivision into genomovars finnmarkense and ulcerans.</title>
        <authorList>
            <person name="Olsen A.B."/>
            <person name="Spilsberg B."/>
            <person name="Nilsen H.K."/>
            <person name="Lagesen K."/>
            <person name="Gulla S."/>
            <person name="Avendano-Herrera R."/>
            <person name="Irgang R."/>
            <person name="Duchaud E."/>
            <person name="Colquhoun D.J."/>
        </authorList>
    </citation>
    <scope>NUCLEOTIDE SEQUENCE [LARGE SCALE GENOMIC DNA]</scope>
    <source>
        <strain evidence="2 3">TNO037</strain>
    </source>
</reference>
<evidence type="ECO:0000256" key="1">
    <source>
        <dbReference type="SAM" id="SignalP"/>
    </source>
</evidence>
<dbReference type="Proteomes" id="UP000806077">
    <property type="component" value="Unassembled WGS sequence"/>
</dbReference>
<proteinExistence type="predicted"/>
<keyword evidence="3" id="KW-1185">Reference proteome</keyword>
<protein>
    <recommendedName>
        <fullName evidence="4">TonB C-terminal domain-containing protein</fullName>
    </recommendedName>
</protein>
<comment type="caution">
    <text evidence="2">The sequence shown here is derived from an EMBL/GenBank/DDBJ whole genome shotgun (WGS) entry which is preliminary data.</text>
</comment>
<evidence type="ECO:0000313" key="2">
    <source>
        <dbReference type="EMBL" id="MBE7695703.1"/>
    </source>
</evidence>
<sequence>MKIKIALIVILMFFSRNLFAQKDSIVNFFDKKGIITKNKEKARSFQIITKKEDSLWLVRNFRKSGTLYNYSYSISKENKVKRGKSVFFNKYGKKTGELFYDQKGNKQGKSQRWFDNDSLNITGFYLAGKREGIWKAYHYNGKLAARVVFKNDSVLKTTYYNNNNNTELVANKEALKHIKPIFKGGNKKYIKNLKRLTKKITFKVKGKIIVNYIIDVNGTIKDVTIDEKMPEKLKKEIIVFFENLKGWEPAVHLNRKIPYNFSQPLNFNN</sequence>
<keyword evidence="1" id="KW-0732">Signal</keyword>
<dbReference type="AlphaFoldDB" id="A0AAP1RGX6"/>
<evidence type="ECO:0008006" key="4">
    <source>
        <dbReference type="Google" id="ProtNLM"/>
    </source>
</evidence>
<dbReference type="SUPFAM" id="SSF82185">
    <property type="entry name" value="Histone H3 K4-specific methyltransferase SET7/9 N-terminal domain"/>
    <property type="match status" value="1"/>
</dbReference>
<feature type="chain" id="PRO_5043035657" description="TonB C-terminal domain-containing protein" evidence="1">
    <location>
        <begin position="21"/>
        <end position="269"/>
    </location>
</feature>
<gene>
    <name evidence="2" type="ORF">F7645_09760</name>
</gene>
<evidence type="ECO:0000313" key="3">
    <source>
        <dbReference type="Proteomes" id="UP000806077"/>
    </source>
</evidence>
<dbReference type="EMBL" id="WXXV01000013">
    <property type="protein sequence ID" value="MBE7695703.1"/>
    <property type="molecule type" value="Genomic_DNA"/>
</dbReference>
<dbReference type="RefSeq" id="WP_145993762.1">
    <property type="nucleotide sequence ID" value="NZ_JAJHTL010000015.1"/>
</dbReference>
<dbReference type="Gene3D" id="3.90.930.1">
    <property type="match status" value="1"/>
</dbReference>
<accession>A0AAP1RGX6</accession>
<feature type="signal peptide" evidence="1">
    <location>
        <begin position="1"/>
        <end position="20"/>
    </location>
</feature>
<organism evidence="2 3">
    <name type="scientific">Tenacibaculum finnmarkense genomovar finnmarkense</name>
    <dbReference type="NCBI Taxonomy" id="1458503"/>
    <lineage>
        <taxon>Bacteria</taxon>
        <taxon>Pseudomonadati</taxon>
        <taxon>Bacteroidota</taxon>
        <taxon>Flavobacteriia</taxon>
        <taxon>Flavobacteriales</taxon>
        <taxon>Flavobacteriaceae</taxon>
        <taxon>Tenacibaculum</taxon>
        <taxon>Tenacibaculum finnmarkense</taxon>
    </lineage>
</organism>
<name>A0AAP1RGX6_9FLAO</name>